<evidence type="ECO:0000313" key="12">
    <source>
        <dbReference type="Proteomes" id="UP000216752"/>
    </source>
</evidence>
<dbReference type="SUPFAM" id="SSF74653">
    <property type="entry name" value="TolA/TonB C-terminal domain"/>
    <property type="match status" value="1"/>
</dbReference>
<evidence type="ECO:0000313" key="11">
    <source>
        <dbReference type="EMBL" id="XFO65022.1"/>
    </source>
</evidence>
<evidence type="ECO:0000256" key="7">
    <source>
        <dbReference type="ARBA" id="ARBA00022927"/>
    </source>
</evidence>
<evidence type="ECO:0000256" key="9">
    <source>
        <dbReference type="ARBA" id="ARBA00023136"/>
    </source>
</evidence>
<dbReference type="InterPro" id="IPR037682">
    <property type="entry name" value="TonB_C"/>
</dbReference>
<evidence type="ECO:0000256" key="6">
    <source>
        <dbReference type="ARBA" id="ARBA00022692"/>
    </source>
</evidence>
<dbReference type="RefSeq" id="WP_245867766.1">
    <property type="nucleotide sequence ID" value="NZ_CP155573.1"/>
</dbReference>
<evidence type="ECO:0000256" key="3">
    <source>
        <dbReference type="ARBA" id="ARBA00022448"/>
    </source>
</evidence>
<dbReference type="PANTHER" id="PTHR33446:SF2">
    <property type="entry name" value="PROTEIN TONB"/>
    <property type="match status" value="1"/>
</dbReference>
<dbReference type="Gene3D" id="3.30.1150.10">
    <property type="match status" value="1"/>
</dbReference>
<feature type="domain" description="TonB C-terminal" evidence="10">
    <location>
        <begin position="138"/>
        <end position="233"/>
    </location>
</feature>
<accession>A0ABZ3IHP9</accession>
<dbReference type="InterPro" id="IPR006260">
    <property type="entry name" value="TonB/TolA_C"/>
</dbReference>
<dbReference type="InterPro" id="IPR051045">
    <property type="entry name" value="TonB-dependent_transducer"/>
</dbReference>
<protein>
    <recommendedName>
        <fullName evidence="10">TonB C-terminal domain-containing protein</fullName>
    </recommendedName>
</protein>
<dbReference type="Proteomes" id="UP000216752">
    <property type="component" value="Chromosome"/>
</dbReference>
<dbReference type="PANTHER" id="PTHR33446">
    <property type="entry name" value="PROTEIN TONB-RELATED"/>
    <property type="match status" value="1"/>
</dbReference>
<evidence type="ECO:0000256" key="4">
    <source>
        <dbReference type="ARBA" id="ARBA00022475"/>
    </source>
</evidence>
<dbReference type="EMBL" id="CP155573">
    <property type="protein sequence ID" value="XFO65022.1"/>
    <property type="molecule type" value="Genomic_DNA"/>
</dbReference>
<reference evidence="11" key="1">
    <citation type="submission" date="2024-05" db="EMBL/GenBank/DDBJ databases">
        <title>Isolation and characterization of Sporomusa carbonis sp. nov., a carboxydotrophic hydrogenogen in the genus of Sporomusa isolated from a charcoal burning pile.</title>
        <authorList>
            <person name="Boeer T."/>
            <person name="Rosenbaum F."/>
            <person name="Eysell L."/>
            <person name="Mueller V."/>
            <person name="Daniel R."/>
            <person name="Poehlein A."/>
        </authorList>
    </citation>
    <scope>NUCLEOTIDE SEQUENCE [LARGE SCALE GENOMIC DNA]</scope>
    <source>
        <strain evidence="11">DSM 10669</strain>
    </source>
</reference>
<keyword evidence="5" id="KW-0997">Cell inner membrane</keyword>
<keyword evidence="12" id="KW-1185">Reference proteome</keyword>
<dbReference type="NCBIfam" id="TIGR01352">
    <property type="entry name" value="tonB_Cterm"/>
    <property type="match status" value="1"/>
</dbReference>
<dbReference type="PROSITE" id="PS52015">
    <property type="entry name" value="TONB_CTD"/>
    <property type="match status" value="1"/>
</dbReference>
<keyword evidence="6" id="KW-0812">Transmembrane</keyword>
<comment type="similarity">
    <text evidence="2">Belongs to the TonB family.</text>
</comment>
<sequence>MTKSPYIRAAGISLLFHSVLLGLLLILGNTMVVHVSNAAPIEIIPASVIDTGNTLADLSSPAAMQEQQAEKQLTTERTSLKQEAVSEKTTTHQTNANAATVLQTSYSGAATVGISNAVAGNTGDRESGKSGGQEKKAVVRTQAGYLSGSRPAYPRDAWQAGWEGIVVIRVLVGVDGSAAAVSVQRSSGYGSLDAAAARAVKQWRFSSARQDGVPMESYHDVRVRFSLADTQVD</sequence>
<proteinExistence type="inferred from homology"/>
<keyword evidence="7" id="KW-0653">Protein transport</keyword>
<gene>
    <name evidence="11" type="ORF">SPSIL_011310</name>
</gene>
<comment type="subcellular location">
    <subcellularLocation>
        <location evidence="1">Cell inner membrane</location>
        <topology evidence="1">Single-pass membrane protein</topology>
        <orientation evidence="1">Periplasmic side</orientation>
    </subcellularLocation>
</comment>
<evidence type="ECO:0000256" key="8">
    <source>
        <dbReference type="ARBA" id="ARBA00022989"/>
    </source>
</evidence>
<name>A0ABZ3IHP9_9FIRM</name>
<evidence type="ECO:0000256" key="2">
    <source>
        <dbReference type="ARBA" id="ARBA00006555"/>
    </source>
</evidence>
<organism evidence="11 12">
    <name type="scientific">Sporomusa silvacetica DSM 10669</name>
    <dbReference type="NCBI Taxonomy" id="1123289"/>
    <lineage>
        <taxon>Bacteria</taxon>
        <taxon>Bacillati</taxon>
        <taxon>Bacillota</taxon>
        <taxon>Negativicutes</taxon>
        <taxon>Selenomonadales</taxon>
        <taxon>Sporomusaceae</taxon>
        <taxon>Sporomusa</taxon>
    </lineage>
</organism>
<evidence type="ECO:0000256" key="1">
    <source>
        <dbReference type="ARBA" id="ARBA00004383"/>
    </source>
</evidence>
<keyword evidence="8" id="KW-1133">Transmembrane helix</keyword>
<evidence type="ECO:0000256" key="5">
    <source>
        <dbReference type="ARBA" id="ARBA00022519"/>
    </source>
</evidence>
<keyword evidence="9" id="KW-0472">Membrane</keyword>
<keyword evidence="3" id="KW-0813">Transport</keyword>
<keyword evidence="4" id="KW-1003">Cell membrane</keyword>
<evidence type="ECO:0000259" key="10">
    <source>
        <dbReference type="PROSITE" id="PS52015"/>
    </source>
</evidence>
<dbReference type="Pfam" id="PF03544">
    <property type="entry name" value="TonB_C"/>
    <property type="match status" value="1"/>
</dbReference>